<dbReference type="EMBL" id="GL883021">
    <property type="protein sequence ID" value="EGG17198.1"/>
    <property type="molecule type" value="Genomic_DNA"/>
</dbReference>
<evidence type="ECO:0000256" key="1">
    <source>
        <dbReference type="SAM" id="Phobius"/>
    </source>
</evidence>
<keyword evidence="1" id="KW-1133">Transmembrane helix</keyword>
<dbReference type="KEGG" id="dfa:DFA_08185"/>
<proteinExistence type="predicted"/>
<evidence type="ECO:0008006" key="4">
    <source>
        <dbReference type="Google" id="ProtNLM"/>
    </source>
</evidence>
<evidence type="ECO:0000313" key="2">
    <source>
        <dbReference type="EMBL" id="EGG17198.1"/>
    </source>
</evidence>
<name>F4Q5D9_CACFS</name>
<keyword evidence="1" id="KW-0472">Membrane</keyword>
<dbReference type="AlphaFoldDB" id="F4Q5D9"/>
<gene>
    <name evidence="2" type="ORF">DFA_08185</name>
</gene>
<reference evidence="3" key="1">
    <citation type="journal article" date="2011" name="Genome Res.">
        <title>Phylogeny-wide analysis of social amoeba genomes highlights ancient origins for complex intercellular communication.</title>
        <authorList>
            <person name="Heidel A.J."/>
            <person name="Lawal H.M."/>
            <person name="Felder M."/>
            <person name="Schilde C."/>
            <person name="Helps N.R."/>
            <person name="Tunggal B."/>
            <person name="Rivero F."/>
            <person name="John U."/>
            <person name="Schleicher M."/>
            <person name="Eichinger L."/>
            <person name="Platzer M."/>
            <person name="Noegel A.A."/>
            <person name="Schaap P."/>
            <person name="Gloeckner G."/>
        </authorList>
    </citation>
    <scope>NUCLEOTIDE SEQUENCE [LARGE SCALE GENOMIC DNA]</scope>
    <source>
        <strain evidence="3">SH3</strain>
    </source>
</reference>
<organism evidence="2 3">
    <name type="scientific">Cavenderia fasciculata</name>
    <name type="common">Slime mold</name>
    <name type="synonym">Dictyostelium fasciculatum</name>
    <dbReference type="NCBI Taxonomy" id="261658"/>
    <lineage>
        <taxon>Eukaryota</taxon>
        <taxon>Amoebozoa</taxon>
        <taxon>Evosea</taxon>
        <taxon>Eumycetozoa</taxon>
        <taxon>Dictyostelia</taxon>
        <taxon>Acytosteliales</taxon>
        <taxon>Cavenderiaceae</taxon>
        <taxon>Cavenderia</taxon>
    </lineage>
</organism>
<protein>
    <recommendedName>
        <fullName evidence="4">Transmembrane protein</fullName>
    </recommendedName>
</protein>
<dbReference type="GeneID" id="14869926"/>
<evidence type="ECO:0000313" key="3">
    <source>
        <dbReference type="Proteomes" id="UP000007797"/>
    </source>
</evidence>
<keyword evidence="1" id="KW-0812">Transmembrane</keyword>
<sequence length="342" mass="38912">MSVLYSKLSPLKDIATGFMKSLGKKDAIVCSVLAGVTLCSVYPFLRYTQGNIPDLLSHDTSSKIYDLAQISTTFQEYTDEELDFFERISSVSGQNNAFCRLLSTEADINNLICILCNHAAIIQDYEVQRSPLTKFQVDTHYNSFDSYILGHLVYTIENVLYVAPLDEIPFSYLSTVLKIDNHRIPYPVKFYLMQAVARVVIERKDIRLPIYFSGIFKTLAQYVLEEKTGIPTYNTIRIALNMMAIYATNHCLDYNGFEEEAETWSRLLGLSTVVGGHMMAYYFFTRSHGFVPLIFHSSALTTILLLTGWVDGENATAMRSSHYQNFTQDFQTDKLILNIVNK</sequence>
<feature type="transmembrane region" description="Helical" evidence="1">
    <location>
        <begin position="290"/>
        <end position="310"/>
    </location>
</feature>
<accession>F4Q5D9</accession>
<dbReference type="RefSeq" id="XP_004355682.1">
    <property type="nucleotide sequence ID" value="XM_004355629.1"/>
</dbReference>
<keyword evidence="3" id="KW-1185">Reference proteome</keyword>
<dbReference type="Proteomes" id="UP000007797">
    <property type="component" value="Unassembled WGS sequence"/>
</dbReference>